<feature type="transmembrane region" description="Helical" evidence="1">
    <location>
        <begin position="271"/>
        <end position="289"/>
    </location>
</feature>
<evidence type="ECO:0008006" key="3">
    <source>
        <dbReference type="Google" id="ProtNLM"/>
    </source>
</evidence>
<dbReference type="EMBL" id="SNRY01001085">
    <property type="protein sequence ID" value="KAA6333667.1"/>
    <property type="molecule type" value="Genomic_DNA"/>
</dbReference>
<feature type="transmembrane region" description="Helical" evidence="1">
    <location>
        <begin position="236"/>
        <end position="259"/>
    </location>
</feature>
<feature type="transmembrane region" description="Helical" evidence="1">
    <location>
        <begin position="76"/>
        <end position="100"/>
    </location>
</feature>
<dbReference type="Pfam" id="PF14897">
    <property type="entry name" value="EpsG"/>
    <property type="match status" value="1"/>
</dbReference>
<feature type="transmembrane region" description="Helical" evidence="1">
    <location>
        <begin position="28"/>
        <end position="48"/>
    </location>
</feature>
<keyword evidence="1" id="KW-0472">Membrane</keyword>
<accession>A0A5J4RID9</accession>
<keyword evidence="1" id="KW-1133">Transmembrane helix</keyword>
<name>A0A5J4RID9_9ZZZZ</name>
<sequence>MTVYYVIFIILSFIVFTDNLKNNKKGRLCILFIVYILLVLFAGLNTGAPDRGSYIEMYKNILTYSRDGSLDFGFNILYEFFSLFFSNPQIMFICIAALGVGLNLNSFNYYSFNYLFICILLYFVHIYVLKEMIQIRSGLAGALCLFSIRYMEKKQYLKYWVIMFTAISIHLASIIFIIVFFVNKYKISIKQLMVIMGICFIVGIFFPLGQLIKAFPEIDLLSRIQIYSNWEENSKGLGILTNLATVKLLVVSLIAFYFYPIVSKNINYYEILLKTYIMSTCWIMVWNDFAIFGARIATFLSVGEPIIVASFISLFKPSSRFIVVIIYIIIAFFMLKVNMIPSKIVPYKFYF</sequence>
<feature type="transmembrane region" description="Helical" evidence="1">
    <location>
        <begin position="112"/>
        <end position="129"/>
    </location>
</feature>
<dbReference type="InterPro" id="IPR049458">
    <property type="entry name" value="EpsG-like"/>
</dbReference>
<feature type="transmembrane region" description="Helical" evidence="1">
    <location>
        <begin position="321"/>
        <end position="339"/>
    </location>
</feature>
<feature type="transmembrane region" description="Helical" evidence="1">
    <location>
        <begin position="159"/>
        <end position="182"/>
    </location>
</feature>
<evidence type="ECO:0000256" key="1">
    <source>
        <dbReference type="SAM" id="Phobius"/>
    </source>
</evidence>
<organism evidence="2">
    <name type="scientific">termite gut metagenome</name>
    <dbReference type="NCBI Taxonomy" id="433724"/>
    <lineage>
        <taxon>unclassified sequences</taxon>
        <taxon>metagenomes</taxon>
        <taxon>organismal metagenomes</taxon>
    </lineage>
</organism>
<gene>
    <name evidence="2" type="ORF">EZS27_017943</name>
</gene>
<comment type="caution">
    <text evidence="2">The sequence shown here is derived from an EMBL/GenBank/DDBJ whole genome shotgun (WGS) entry which is preliminary data.</text>
</comment>
<reference evidence="2" key="1">
    <citation type="submission" date="2019-03" db="EMBL/GenBank/DDBJ databases">
        <title>Single cell metagenomics reveals metabolic interactions within the superorganism composed of flagellate Streblomastix strix and complex community of Bacteroidetes bacteria on its surface.</title>
        <authorList>
            <person name="Treitli S.C."/>
            <person name="Kolisko M."/>
            <person name="Husnik F."/>
            <person name="Keeling P."/>
            <person name="Hampl V."/>
        </authorList>
    </citation>
    <scope>NUCLEOTIDE SEQUENCE</scope>
    <source>
        <strain evidence="2">STM</strain>
    </source>
</reference>
<feature type="transmembrane region" description="Helical" evidence="1">
    <location>
        <begin position="194"/>
        <end position="215"/>
    </location>
</feature>
<proteinExistence type="predicted"/>
<evidence type="ECO:0000313" key="2">
    <source>
        <dbReference type="EMBL" id="KAA6333667.1"/>
    </source>
</evidence>
<dbReference type="AlphaFoldDB" id="A0A5J4RID9"/>
<protein>
    <recommendedName>
        <fullName evidence="3">Transmembrane protein EpsG</fullName>
    </recommendedName>
</protein>
<keyword evidence="1" id="KW-0812">Transmembrane</keyword>
<feature type="transmembrane region" description="Helical" evidence="1">
    <location>
        <begin position="296"/>
        <end position="315"/>
    </location>
</feature>